<dbReference type="EMBL" id="NAJM01000022">
    <property type="protein sequence ID" value="RVX70639.1"/>
    <property type="molecule type" value="Genomic_DNA"/>
</dbReference>
<dbReference type="GO" id="GO:0017057">
    <property type="term" value="F:6-phosphogluconolactonase activity"/>
    <property type="evidence" value="ECO:0007669"/>
    <property type="project" value="TreeGrafter"/>
</dbReference>
<evidence type="ECO:0000313" key="3">
    <source>
        <dbReference type="EMBL" id="RVX70639.1"/>
    </source>
</evidence>
<evidence type="ECO:0000313" key="4">
    <source>
        <dbReference type="Proteomes" id="UP000288859"/>
    </source>
</evidence>
<evidence type="ECO:0000256" key="2">
    <source>
        <dbReference type="SAM" id="SignalP"/>
    </source>
</evidence>
<dbReference type="InterPro" id="IPR050282">
    <property type="entry name" value="Cycloisomerase_2"/>
</dbReference>
<dbReference type="PANTHER" id="PTHR30344:SF1">
    <property type="entry name" value="6-PHOSPHOGLUCONOLACTONASE"/>
    <property type="match status" value="1"/>
</dbReference>
<reference evidence="3 4" key="1">
    <citation type="submission" date="2017-03" db="EMBL/GenBank/DDBJ databases">
        <title>Genomes of endolithic fungi from Antarctica.</title>
        <authorList>
            <person name="Coleine C."/>
            <person name="Masonjones S."/>
            <person name="Stajich J.E."/>
        </authorList>
    </citation>
    <scope>NUCLEOTIDE SEQUENCE [LARGE SCALE GENOMIC DNA]</scope>
    <source>
        <strain evidence="3 4">CCFEE 6314</strain>
    </source>
</reference>
<sequence>MHLISASTFVIFLLSLFLTAVSATDNGYYLYVSGYDGVVRSMALYLNSTIPRLEEIATSKDCGKNPSWFAIFRDNRTMICLDEGFSGNGSVNYLEIGPAHDLKLLDSSPHDKSPVHAQIFQSRVFVSFFGGPPGTHTPGGIQLYDIVDNKLTTARPWVNWSGPNTTSNIPQQDVPRAHGAFLDTLERNIVVMDYGKDGIRTFTSNGPNSTNSTFEPVNFSSLPKGSGPRHAIFSVDANKEVNRLYVLSELANTITTFEATYDDKKVLHLSPPIHVISTFGRNATTEQMTYGKAAEIQGHNQFIVVSNRNATIDGPGVFMESDSLVTFRITADGSLDFVQSVAVGGLFPRSFSISPRGDKVAVAAQTSSRLIILRRDPVSGWIGPIIASHNFDTKVDGKPAGVSAVIWDT</sequence>
<gene>
    <name evidence="3" type="ORF">B0A52_05291</name>
</gene>
<dbReference type="InterPro" id="IPR019405">
    <property type="entry name" value="Lactonase_7-beta_prop"/>
</dbReference>
<organism evidence="3 4">
    <name type="scientific">Exophiala mesophila</name>
    <name type="common">Black yeast-like fungus</name>
    <dbReference type="NCBI Taxonomy" id="212818"/>
    <lineage>
        <taxon>Eukaryota</taxon>
        <taxon>Fungi</taxon>
        <taxon>Dikarya</taxon>
        <taxon>Ascomycota</taxon>
        <taxon>Pezizomycotina</taxon>
        <taxon>Eurotiomycetes</taxon>
        <taxon>Chaetothyriomycetidae</taxon>
        <taxon>Chaetothyriales</taxon>
        <taxon>Herpotrichiellaceae</taxon>
        <taxon>Exophiala</taxon>
    </lineage>
</organism>
<accession>A0A438N4U1</accession>
<proteinExistence type="inferred from homology"/>
<protein>
    <recommendedName>
        <fullName evidence="5">6-phosphogluconolactonase</fullName>
    </recommendedName>
</protein>
<dbReference type="SUPFAM" id="SSF51004">
    <property type="entry name" value="C-terminal (heme d1) domain of cytochrome cd1-nitrite reductase"/>
    <property type="match status" value="1"/>
</dbReference>
<comment type="caution">
    <text evidence="3">The sequence shown here is derived from an EMBL/GenBank/DDBJ whole genome shotgun (WGS) entry which is preliminary data.</text>
</comment>
<dbReference type="InterPro" id="IPR015943">
    <property type="entry name" value="WD40/YVTN_repeat-like_dom_sf"/>
</dbReference>
<dbReference type="PANTHER" id="PTHR30344">
    <property type="entry name" value="6-PHOSPHOGLUCONOLACTONASE-RELATED"/>
    <property type="match status" value="1"/>
</dbReference>
<feature type="signal peptide" evidence="2">
    <location>
        <begin position="1"/>
        <end position="23"/>
    </location>
</feature>
<name>A0A438N4U1_EXOME</name>
<dbReference type="InterPro" id="IPR011048">
    <property type="entry name" value="Haem_d1_sf"/>
</dbReference>
<dbReference type="OrthoDB" id="9972196at2759"/>
<dbReference type="Gene3D" id="2.130.10.10">
    <property type="entry name" value="YVTN repeat-like/Quinoprotein amine dehydrogenase"/>
    <property type="match status" value="1"/>
</dbReference>
<feature type="chain" id="PRO_5019581341" description="6-phosphogluconolactonase" evidence="2">
    <location>
        <begin position="24"/>
        <end position="409"/>
    </location>
</feature>
<comment type="similarity">
    <text evidence="1">Belongs to the cycloisomerase 2 family.</text>
</comment>
<keyword evidence="2" id="KW-0732">Signal</keyword>
<evidence type="ECO:0008006" key="5">
    <source>
        <dbReference type="Google" id="ProtNLM"/>
    </source>
</evidence>
<evidence type="ECO:0000256" key="1">
    <source>
        <dbReference type="ARBA" id="ARBA00005564"/>
    </source>
</evidence>
<dbReference type="AlphaFoldDB" id="A0A438N4U1"/>
<dbReference type="Proteomes" id="UP000288859">
    <property type="component" value="Unassembled WGS sequence"/>
</dbReference>
<dbReference type="Pfam" id="PF10282">
    <property type="entry name" value="Lactonase"/>
    <property type="match status" value="1"/>
</dbReference>